<gene>
    <name evidence="2" type="ORF">SAMN05216490_2458</name>
</gene>
<dbReference type="AlphaFoldDB" id="A0A1H1XIF9"/>
<dbReference type="RefSeq" id="WP_091372940.1">
    <property type="nucleotide sequence ID" value="NZ_LT629740.1"/>
</dbReference>
<protein>
    <submittedName>
        <fullName evidence="2">Ubiquitin-hydrolase Zn-finger-containing protein</fullName>
    </submittedName>
</protein>
<feature type="domain" description="UBP-type" evidence="1">
    <location>
        <begin position="5"/>
        <end position="90"/>
    </location>
</feature>
<dbReference type="GO" id="GO:0008270">
    <property type="term" value="F:zinc ion binding"/>
    <property type="evidence" value="ECO:0007669"/>
    <property type="project" value="InterPro"/>
</dbReference>
<keyword evidence="2" id="KW-0378">Hydrolase</keyword>
<dbReference type="EMBL" id="LT629740">
    <property type="protein sequence ID" value="SDT08891.1"/>
    <property type="molecule type" value="Genomic_DNA"/>
</dbReference>
<dbReference type="STRING" id="652787.SAMN05216490_2458"/>
<evidence type="ECO:0000259" key="1">
    <source>
        <dbReference type="PROSITE" id="PS50271"/>
    </source>
</evidence>
<dbReference type="Pfam" id="PF02148">
    <property type="entry name" value="zf-UBP"/>
    <property type="match status" value="1"/>
</dbReference>
<name>A0A1H1XIF9_MUCMA</name>
<evidence type="ECO:0000313" key="2">
    <source>
        <dbReference type="EMBL" id="SDT08891.1"/>
    </source>
</evidence>
<accession>A0A1H1XIF9</accession>
<proteinExistence type="predicted"/>
<dbReference type="OrthoDB" id="120315at2"/>
<evidence type="ECO:0000313" key="3">
    <source>
        <dbReference type="Proteomes" id="UP000199679"/>
    </source>
</evidence>
<dbReference type="SUPFAM" id="SSF57850">
    <property type="entry name" value="RING/U-box"/>
    <property type="match status" value="1"/>
</dbReference>
<dbReference type="PROSITE" id="PS50271">
    <property type="entry name" value="ZF_UBP"/>
    <property type="match status" value="1"/>
</dbReference>
<dbReference type="InterPro" id="IPR013087">
    <property type="entry name" value="Znf_C2H2_type"/>
</dbReference>
<sequence>MADQELCAHLLAIKTVKLSDDHVCEECIKHNQDWVHLRTCQTCGITLCCDDSPHKHMTQHYHATHHPVIASAEEGERWLWCYPDEAFAEY</sequence>
<reference evidence="2 3" key="1">
    <citation type="submission" date="2016-10" db="EMBL/GenBank/DDBJ databases">
        <authorList>
            <person name="de Groot N.N."/>
        </authorList>
    </citation>
    <scope>NUCLEOTIDE SEQUENCE [LARGE SCALE GENOMIC DNA]</scope>
    <source>
        <strain evidence="2 3">MP1X4</strain>
    </source>
</reference>
<dbReference type="PROSITE" id="PS00028">
    <property type="entry name" value="ZINC_FINGER_C2H2_1"/>
    <property type="match status" value="1"/>
</dbReference>
<dbReference type="Proteomes" id="UP000199679">
    <property type="component" value="Chromosome I"/>
</dbReference>
<dbReference type="InterPro" id="IPR001607">
    <property type="entry name" value="Znf_UBP"/>
</dbReference>
<dbReference type="GO" id="GO:0016787">
    <property type="term" value="F:hydrolase activity"/>
    <property type="evidence" value="ECO:0007669"/>
    <property type="project" value="UniProtKB-KW"/>
</dbReference>
<organism evidence="2 3">
    <name type="scientific">Mucilaginibacter mallensis</name>
    <dbReference type="NCBI Taxonomy" id="652787"/>
    <lineage>
        <taxon>Bacteria</taxon>
        <taxon>Pseudomonadati</taxon>
        <taxon>Bacteroidota</taxon>
        <taxon>Sphingobacteriia</taxon>
        <taxon>Sphingobacteriales</taxon>
        <taxon>Sphingobacteriaceae</taxon>
        <taxon>Mucilaginibacter</taxon>
    </lineage>
</organism>
<dbReference type="InterPro" id="IPR013083">
    <property type="entry name" value="Znf_RING/FYVE/PHD"/>
</dbReference>
<keyword evidence="3" id="KW-1185">Reference proteome</keyword>
<dbReference type="Gene3D" id="3.30.40.10">
    <property type="entry name" value="Zinc/RING finger domain, C3HC4 (zinc finger)"/>
    <property type="match status" value="1"/>
</dbReference>